<dbReference type="AlphaFoldDB" id="A0A5C6ENE6"/>
<evidence type="ECO:0008006" key="9">
    <source>
        <dbReference type="Google" id="ProtNLM"/>
    </source>
</evidence>
<dbReference type="InterPro" id="IPR022791">
    <property type="entry name" value="L-PG_synthase/AglD"/>
</dbReference>
<evidence type="ECO:0000256" key="6">
    <source>
        <dbReference type="SAM" id="Phobius"/>
    </source>
</evidence>
<evidence type="ECO:0000256" key="2">
    <source>
        <dbReference type="ARBA" id="ARBA00022475"/>
    </source>
</evidence>
<dbReference type="RefSeq" id="WP_146535440.1">
    <property type="nucleotide sequence ID" value="NZ_SJPX01000004.1"/>
</dbReference>
<dbReference type="Proteomes" id="UP000317977">
    <property type="component" value="Unassembled WGS sequence"/>
</dbReference>
<keyword evidence="4 6" id="KW-1133">Transmembrane helix</keyword>
<feature type="transmembrane region" description="Helical" evidence="6">
    <location>
        <begin position="320"/>
        <end position="338"/>
    </location>
</feature>
<sequence length="385" mass="40028">MTADPDLLSDDSVPRRSGASIGIRLAKLVISIVVVVGLCLAGKSAIKQWQAETGKIETQIEALGNELAAAGEKGEATSGDHREAILNEQAVLRSALPYPENLHWSRMAIAAVLYAIGLLPSAMLLRRAVVSFGGCPRWSTAIAAQTIGHVGKYVPGKAMVLVLRGGVLARDGVKPMTSAISVFLETFLMMAVGAVVAAIATAGLPVPTWITVAAVAMGVAAGGPTLPPILRFVAAKVTRADPATLAADIDWRLFFAGWAWSLLSWLFIGASFTVLITAVPSADPLPPIATLYPIATAAICLAMVIGFASLLPGGAGVRELVLTSVLGIAIGTAHGLLAAIAARLMFIAVEAVLAGLCWVYLRLDPSGFKPENDDRRVSIEAGIKT</sequence>
<evidence type="ECO:0000256" key="5">
    <source>
        <dbReference type="ARBA" id="ARBA00023136"/>
    </source>
</evidence>
<keyword evidence="3 6" id="KW-0812">Transmembrane</keyword>
<name>A0A5C6ENE6_9BACT</name>
<proteinExistence type="predicted"/>
<feature type="transmembrane region" description="Helical" evidence="6">
    <location>
        <begin position="291"/>
        <end position="313"/>
    </location>
</feature>
<protein>
    <recommendedName>
        <fullName evidence="9">Flippase-like domain-containing protein</fullName>
    </recommendedName>
</protein>
<feature type="transmembrane region" description="Helical" evidence="6">
    <location>
        <begin position="253"/>
        <end position="279"/>
    </location>
</feature>
<keyword evidence="2" id="KW-1003">Cell membrane</keyword>
<accession>A0A5C6ENE6</accession>
<dbReference type="Pfam" id="PF03706">
    <property type="entry name" value="LPG_synthase_TM"/>
    <property type="match status" value="1"/>
</dbReference>
<reference evidence="7 8" key="1">
    <citation type="submission" date="2019-02" db="EMBL/GenBank/DDBJ databases">
        <title>Deep-cultivation of Planctomycetes and their phenomic and genomic characterization uncovers novel biology.</title>
        <authorList>
            <person name="Wiegand S."/>
            <person name="Jogler M."/>
            <person name="Boedeker C."/>
            <person name="Pinto D."/>
            <person name="Vollmers J."/>
            <person name="Rivas-Marin E."/>
            <person name="Kohn T."/>
            <person name="Peeters S.H."/>
            <person name="Heuer A."/>
            <person name="Rast P."/>
            <person name="Oberbeckmann S."/>
            <person name="Bunk B."/>
            <person name="Jeske O."/>
            <person name="Meyerdierks A."/>
            <person name="Storesund J.E."/>
            <person name="Kallscheuer N."/>
            <person name="Luecker S."/>
            <person name="Lage O.M."/>
            <person name="Pohl T."/>
            <person name="Merkel B.J."/>
            <person name="Hornburger P."/>
            <person name="Mueller R.-W."/>
            <person name="Bruemmer F."/>
            <person name="Labrenz M."/>
            <person name="Spormann A.M."/>
            <person name="Op Den Camp H."/>
            <person name="Overmann J."/>
            <person name="Amann R."/>
            <person name="Jetten M.S.M."/>
            <person name="Mascher T."/>
            <person name="Medema M.H."/>
            <person name="Devos D.P."/>
            <person name="Kaster A.-K."/>
            <person name="Ovreas L."/>
            <person name="Rohde M."/>
            <person name="Galperin M.Y."/>
            <person name="Jogler C."/>
        </authorList>
    </citation>
    <scope>NUCLEOTIDE SEQUENCE [LARGE SCALE GENOMIC DNA]</scope>
    <source>
        <strain evidence="7 8">Poly59</strain>
    </source>
</reference>
<evidence type="ECO:0000313" key="7">
    <source>
        <dbReference type="EMBL" id="TWU49131.1"/>
    </source>
</evidence>
<evidence type="ECO:0000256" key="1">
    <source>
        <dbReference type="ARBA" id="ARBA00004651"/>
    </source>
</evidence>
<keyword evidence="5 6" id="KW-0472">Membrane</keyword>
<evidence type="ECO:0000256" key="4">
    <source>
        <dbReference type="ARBA" id="ARBA00022989"/>
    </source>
</evidence>
<dbReference type="EMBL" id="SJPX01000004">
    <property type="protein sequence ID" value="TWU49131.1"/>
    <property type="molecule type" value="Genomic_DNA"/>
</dbReference>
<feature type="transmembrane region" description="Helical" evidence="6">
    <location>
        <begin position="104"/>
        <end position="125"/>
    </location>
</feature>
<comment type="caution">
    <text evidence="7">The sequence shown here is derived from an EMBL/GenBank/DDBJ whole genome shotgun (WGS) entry which is preliminary data.</text>
</comment>
<dbReference type="OrthoDB" id="256291at2"/>
<dbReference type="GO" id="GO:0005886">
    <property type="term" value="C:plasma membrane"/>
    <property type="evidence" value="ECO:0007669"/>
    <property type="project" value="UniProtKB-SubCell"/>
</dbReference>
<organism evidence="7 8">
    <name type="scientific">Rubripirellula reticaptiva</name>
    <dbReference type="NCBI Taxonomy" id="2528013"/>
    <lineage>
        <taxon>Bacteria</taxon>
        <taxon>Pseudomonadati</taxon>
        <taxon>Planctomycetota</taxon>
        <taxon>Planctomycetia</taxon>
        <taxon>Pirellulales</taxon>
        <taxon>Pirellulaceae</taxon>
        <taxon>Rubripirellula</taxon>
    </lineage>
</organism>
<comment type="subcellular location">
    <subcellularLocation>
        <location evidence="1">Cell membrane</location>
        <topology evidence="1">Multi-pass membrane protein</topology>
    </subcellularLocation>
</comment>
<gene>
    <name evidence="7" type="ORF">Poly59_37450</name>
</gene>
<feature type="transmembrane region" description="Helical" evidence="6">
    <location>
        <begin position="209"/>
        <end position="233"/>
    </location>
</feature>
<feature type="transmembrane region" description="Helical" evidence="6">
    <location>
        <begin position="25"/>
        <end position="46"/>
    </location>
</feature>
<keyword evidence="8" id="KW-1185">Reference proteome</keyword>
<feature type="transmembrane region" description="Helical" evidence="6">
    <location>
        <begin position="182"/>
        <end position="203"/>
    </location>
</feature>
<evidence type="ECO:0000313" key="8">
    <source>
        <dbReference type="Proteomes" id="UP000317977"/>
    </source>
</evidence>
<evidence type="ECO:0000256" key="3">
    <source>
        <dbReference type="ARBA" id="ARBA00022692"/>
    </source>
</evidence>